<evidence type="ECO:0000313" key="2">
    <source>
        <dbReference type="EMBL" id="MCH1625354.1"/>
    </source>
</evidence>
<dbReference type="Proteomes" id="UP001431131">
    <property type="component" value="Unassembled WGS sequence"/>
</dbReference>
<proteinExistence type="predicted"/>
<keyword evidence="3" id="KW-1185">Reference proteome</keyword>
<evidence type="ECO:0000313" key="3">
    <source>
        <dbReference type="Proteomes" id="UP001431131"/>
    </source>
</evidence>
<accession>A0AAW5E3I2</accession>
<dbReference type="InterPro" id="IPR025711">
    <property type="entry name" value="PepSY"/>
</dbReference>
<feature type="domain" description="PepSY" evidence="1">
    <location>
        <begin position="29"/>
        <end position="99"/>
    </location>
</feature>
<dbReference type="Pfam" id="PF03413">
    <property type="entry name" value="PepSY"/>
    <property type="match status" value="1"/>
</dbReference>
<comment type="caution">
    <text evidence="2">The sequence shown here is derived from an EMBL/GenBank/DDBJ whole genome shotgun (WGS) entry which is preliminary data.</text>
</comment>
<sequence length="102" mass="11486">MSWKKFILGVGVGFAGALIVKEALKQYEISGEKALKLVKEEFKKNGPIDGSWIQMEPESYIKSEILYKVYKGGISRTVDMQDQHYEFIVDAKTGTILEVSPL</sequence>
<dbReference type="AlphaFoldDB" id="A0AAW5E3I2"/>
<dbReference type="EMBL" id="JAKTTI010000010">
    <property type="protein sequence ID" value="MCH1625354.1"/>
    <property type="molecule type" value="Genomic_DNA"/>
</dbReference>
<evidence type="ECO:0000259" key="1">
    <source>
        <dbReference type="Pfam" id="PF03413"/>
    </source>
</evidence>
<protein>
    <submittedName>
        <fullName evidence="2">PepSY domain-containing protein</fullName>
    </submittedName>
</protein>
<name>A0AAW5E3I2_9BACI</name>
<dbReference type="RefSeq" id="WP_240254691.1">
    <property type="nucleotide sequence ID" value="NZ_JAKTTI010000010.1"/>
</dbReference>
<organism evidence="2 3">
    <name type="scientific">Fredinandcohnia quinoae</name>
    <dbReference type="NCBI Taxonomy" id="2918902"/>
    <lineage>
        <taxon>Bacteria</taxon>
        <taxon>Bacillati</taxon>
        <taxon>Bacillota</taxon>
        <taxon>Bacilli</taxon>
        <taxon>Bacillales</taxon>
        <taxon>Bacillaceae</taxon>
        <taxon>Fredinandcohnia</taxon>
    </lineage>
</organism>
<gene>
    <name evidence="2" type="ORF">MJG50_08455</name>
</gene>
<reference evidence="2" key="1">
    <citation type="submission" date="2022-02" db="EMBL/GenBank/DDBJ databases">
        <title>Fredinandcohnia quinoae sp. nov. isolated from Chenopodium quinoa seeds.</title>
        <authorList>
            <person name="Saati-Santamaria Z."/>
            <person name="Flores-Felix J.D."/>
            <person name="Igual J.M."/>
            <person name="Velazquez E."/>
            <person name="Garcia-Fraile P."/>
            <person name="Martinez-Molina E."/>
        </authorList>
    </citation>
    <scope>NUCLEOTIDE SEQUENCE</scope>
    <source>
        <strain evidence="2">SECRCQ15</strain>
    </source>
</reference>